<reference evidence="9 10" key="1">
    <citation type="submission" date="2024-02" db="EMBL/GenBank/DDBJ databases">
        <title>Chromosome-scale genome assembly of the rough periwinkle Littorina saxatilis.</title>
        <authorList>
            <person name="De Jode A."/>
            <person name="Faria R."/>
            <person name="Formenti G."/>
            <person name="Sims Y."/>
            <person name="Smith T.P."/>
            <person name="Tracey A."/>
            <person name="Wood J.M.D."/>
            <person name="Zagrodzka Z.B."/>
            <person name="Johannesson K."/>
            <person name="Butlin R.K."/>
            <person name="Leder E.H."/>
        </authorList>
    </citation>
    <scope>NUCLEOTIDE SEQUENCE [LARGE SCALE GENOMIC DNA]</scope>
    <source>
        <strain evidence="9">Snail1</strain>
        <tissue evidence="9">Muscle</tissue>
    </source>
</reference>
<sequence length="713" mass="82883">MEPNREQICYSLISWLETFELDAPHKTTGDLGDGVAIAQALRQIAPEYFSQAWMSKIKTEDVGNWRLKVTNLKKILKGILEYNLEIQGVQIQGFQMPDVNAIAEHNDPVELGRLLQLLLGVAINCENKQDHIQRIMSMEEAVQQTIKNAIQELMTKETSMGDEAESELQDQLKKTVEELNTALETKEELMQRCHELDMQVTSLQEEKTSVSAENDRLQERLQQSENVDDPSTPAGKRFSQYQQQMEALQEELFKLESGKDDYRIKYDVLLKDHNELKEKNAELTQLASEARAMKDELDILRHVSEQVPKYEATIESYKKKLEEMSDLRVQLKILEEKNTHYMQQQIEMEEDVKRLATIKQQLESYKRQTLELQNRLADEIKRADKWEFEYNRVQEKFAIQQREKERLIAERDSLKEMNDELKCSQLTAPGTSIGDQLGGTAPDAQKVEMLSVPPEIKEQLLRLEHENKMLKMGTSGTQNEESQVLQSQLDTTSARNNELETEVRLLNQRLLETQAQLEDLQEKQQTTATASSTEVVEMKKRLTEHSQKLEERELQLAQRSAQLDEVKTELSTNTDKMTALQDTLARKDEEMRAMEERYRRYLDKAKTVIQSLDVNHSVETSPELVSLRHQLHEKDQYINHLEKDRDKIKSVHDEEERLIVTAWYNLGMQLHRQAAEERLANNNMGQSFLARQRQVHSRRAQTINTIHTTNANR</sequence>
<dbReference type="AlphaFoldDB" id="A0AAN9B8E5"/>
<dbReference type="GO" id="GO:0051959">
    <property type="term" value="F:dynein light intermediate chain binding"/>
    <property type="evidence" value="ECO:0007669"/>
    <property type="project" value="TreeGrafter"/>
</dbReference>
<dbReference type="InterPro" id="IPR043936">
    <property type="entry name" value="HOOK_N"/>
</dbReference>
<accession>A0AAN9B8E5</accession>
<evidence type="ECO:0000256" key="7">
    <source>
        <dbReference type="SAM" id="Coils"/>
    </source>
</evidence>
<comment type="caution">
    <text evidence="9">The sequence shown here is derived from an EMBL/GenBank/DDBJ whole genome shotgun (WGS) entry which is preliminary data.</text>
</comment>
<feature type="coiled-coil region" evidence="7">
    <location>
        <begin position="165"/>
        <end position="424"/>
    </location>
</feature>
<feature type="domain" description="Calponin-homology (CH)" evidence="8">
    <location>
        <begin position="6"/>
        <end position="122"/>
    </location>
</feature>
<name>A0AAN9B8E5_9CAEN</name>
<dbReference type="GO" id="GO:0030705">
    <property type="term" value="P:cytoskeleton-dependent intracellular transport"/>
    <property type="evidence" value="ECO:0007669"/>
    <property type="project" value="InterPro"/>
</dbReference>
<keyword evidence="4" id="KW-0493">Microtubule</keyword>
<dbReference type="PANTHER" id="PTHR18947:SF39">
    <property type="entry name" value="PROTEIN HOOK"/>
    <property type="match status" value="1"/>
</dbReference>
<comment type="similarity">
    <text evidence="2">Belongs to the hook family.</text>
</comment>
<dbReference type="Pfam" id="PF05622">
    <property type="entry name" value="HOOK"/>
    <property type="match status" value="1"/>
</dbReference>
<dbReference type="InterPro" id="IPR001715">
    <property type="entry name" value="CH_dom"/>
</dbReference>
<keyword evidence="6" id="KW-0206">Cytoskeleton</keyword>
<evidence type="ECO:0000256" key="4">
    <source>
        <dbReference type="ARBA" id="ARBA00022701"/>
    </source>
</evidence>
<dbReference type="GO" id="GO:0005874">
    <property type="term" value="C:microtubule"/>
    <property type="evidence" value="ECO:0007669"/>
    <property type="project" value="UniProtKB-KW"/>
</dbReference>
<evidence type="ECO:0000256" key="5">
    <source>
        <dbReference type="ARBA" id="ARBA00023054"/>
    </source>
</evidence>
<organism evidence="9 10">
    <name type="scientific">Littorina saxatilis</name>
    <dbReference type="NCBI Taxonomy" id="31220"/>
    <lineage>
        <taxon>Eukaryota</taxon>
        <taxon>Metazoa</taxon>
        <taxon>Spiralia</taxon>
        <taxon>Lophotrochozoa</taxon>
        <taxon>Mollusca</taxon>
        <taxon>Gastropoda</taxon>
        <taxon>Caenogastropoda</taxon>
        <taxon>Littorinimorpha</taxon>
        <taxon>Littorinoidea</taxon>
        <taxon>Littorinidae</taxon>
        <taxon>Littorina</taxon>
    </lineage>
</organism>
<dbReference type="PROSITE" id="PS50021">
    <property type="entry name" value="CH"/>
    <property type="match status" value="1"/>
</dbReference>
<dbReference type="GO" id="GO:0031122">
    <property type="term" value="P:cytoplasmic microtubule organization"/>
    <property type="evidence" value="ECO:0007669"/>
    <property type="project" value="InterPro"/>
</dbReference>
<evidence type="ECO:0000256" key="1">
    <source>
        <dbReference type="ARBA" id="ARBA00004245"/>
    </source>
</evidence>
<dbReference type="Proteomes" id="UP001374579">
    <property type="component" value="Unassembled WGS sequence"/>
</dbReference>
<gene>
    <name evidence="9" type="ORF">V1264_023512</name>
</gene>
<dbReference type="CDD" id="cd22222">
    <property type="entry name" value="HkD_Hook"/>
    <property type="match status" value="1"/>
</dbReference>
<dbReference type="PANTHER" id="PTHR18947">
    <property type="entry name" value="HOOK PROTEINS"/>
    <property type="match status" value="1"/>
</dbReference>
<evidence type="ECO:0000256" key="3">
    <source>
        <dbReference type="ARBA" id="ARBA00022490"/>
    </source>
</evidence>
<dbReference type="InterPro" id="IPR036872">
    <property type="entry name" value="CH_dom_sf"/>
</dbReference>
<dbReference type="Gene3D" id="1.10.418.10">
    <property type="entry name" value="Calponin-like domain"/>
    <property type="match status" value="1"/>
</dbReference>
<evidence type="ECO:0000313" key="9">
    <source>
        <dbReference type="EMBL" id="KAK7100589.1"/>
    </source>
</evidence>
<keyword evidence="5 7" id="KW-0175">Coiled coil</keyword>
<evidence type="ECO:0000313" key="10">
    <source>
        <dbReference type="Proteomes" id="UP001374579"/>
    </source>
</evidence>
<keyword evidence="3" id="KW-0963">Cytoplasm</keyword>
<protein>
    <recommendedName>
        <fullName evidence="8">Calponin-homology (CH) domain-containing protein</fullName>
    </recommendedName>
</protein>
<dbReference type="SUPFAM" id="SSF116907">
    <property type="entry name" value="Hook domain"/>
    <property type="match status" value="1"/>
</dbReference>
<keyword evidence="10" id="KW-1185">Reference proteome</keyword>
<dbReference type="GO" id="GO:0005737">
    <property type="term" value="C:cytoplasm"/>
    <property type="evidence" value="ECO:0007669"/>
    <property type="project" value="TreeGrafter"/>
</dbReference>
<evidence type="ECO:0000256" key="2">
    <source>
        <dbReference type="ARBA" id="ARBA00006946"/>
    </source>
</evidence>
<dbReference type="EMBL" id="JBAMIC010000011">
    <property type="protein sequence ID" value="KAK7100589.1"/>
    <property type="molecule type" value="Genomic_DNA"/>
</dbReference>
<evidence type="ECO:0000259" key="8">
    <source>
        <dbReference type="PROSITE" id="PS50021"/>
    </source>
</evidence>
<dbReference type="GO" id="GO:0008017">
    <property type="term" value="F:microtubule binding"/>
    <property type="evidence" value="ECO:0007669"/>
    <property type="project" value="InterPro"/>
</dbReference>
<proteinExistence type="inferred from homology"/>
<dbReference type="Pfam" id="PF19047">
    <property type="entry name" value="HOOK_N"/>
    <property type="match status" value="1"/>
</dbReference>
<dbReference type="GO" id="GO:0005813">
    <property type="term" value="C:centrosome"/>
    <property type="evidence" value="ECO:0007669"/>
    <property type="project" value="TreeGrafter"/>
</dbReference>
<feature type="coiled-coil region" evidence="7">
    <location>
        <begin position="482"/>
        <end position="604"/>
    </location>
</feature>
<evidence type="ECO:0000256" key="6">
    <source>
        <dbReference type="ARBA" id="ARBA00023212"/>
    </source>
</evidence>
<comment type="subcellular location">
    <subcellularLocation>
        <location evidence="1">Cytoplasm</location>
        <location evidence="1">Cytoskeleton</location>
    </subcellularLocation>
</comment>
<dbReference type="FunFam" id="1.10.418.10:FF:000024">
    <property type="entry name" value="Hook homolog 3 (Drosophila)"/>
    <property type="match status" value="1"/>
</dbReference>
<dbReference type="InterPro" id="IPR008636">
    <property type="entry name" value="Hook_C"/>
</dbReference>